<sequence length="106" mass="12394">MDNLYWIKNSAPLKACQERIGFHDKHRHQELKCSTLTRNVLPSTSNKRERENHGDDKDDDKEDTSKKAKLHHYGTLGMNMPKGILMMIQETFTSQNYMEFVGVVRK</sequence>
<evidence type="ECO:0000313" key="3">
    <source>
        <dbReference type="Proteomes" id="UP000646827"/>
    </source>
</evidence>
<comment type="caution">
    <text evidence="2">The sequence shown here is derived from an EMBL/GenBank/DDBJ whole genome shotgun (WGS) entry which is preliminary data.</text>
</comment>
<dbReference type="AlphaFoldDB" id="A0A8H7VJU3"/>
<proteinExistence type="predicted"/>
<protein>
    <submittedName>
        <fullName evidence="2">Uncharacterized protein</fullName>
    </submittedName>
</protein>
<feature type="compositionally biased region" description="Basic and acidic residues" evidence="1">
    <location>
        <begin position="46"/>
        <end position="56"/>
    </location>
</feature>
<dbReference type="Proteomes" id="UP000646827">
    <property type="component" value="Unassembled WGS sequence"/>
</dbReference>
<evidence type="ECO:0000256" key="1">
    <source>
        <dbReference type="SAM" id="MobiDB-lite"/>
    </source>
</evidence>
<name>A0A8H7VJU3_9FUNG</name>
<feature type="region of interest" description="Disordered" evidence="1">
    <location>
        <begin position="37"/>
        <end position="70"/>
    </location>
</feature>
<keyword evidence="3" id="KW-1185">Reference proteome</keyword>
<organism evidence="2 3">
    <name type="scientific">Circinella minor</name>
    <dbReference type="NCBI Taxonomy" id="1195481"/>
    <lineage>
        <taxon>Eukaryota</taxon>
        <taxon>Fungi</taxon>
        <taxon>Fungi incertae sedis</taxon>
        <taxon>Mucoromycota</taxon>
        <taxon>Mucoromycotina</taxon>
        <taxon>Mucoromycetes</taxon>
        <taxon>Mucorales</taxon>
        <taxon>Lichtheimiaceae</taxon>
        <taxon>Circinella</taxon>
    </lineage>
</organism>
<evidence type="ECO:0000313" key="2">
    <source>
        <dbReference type="EMBL" id="KAG2225486.1"/>
    </source>
</evidence>
<dbReference type="EMBL" id="JAEPRB010000027">
    <property type="protein sequence ID" value="KAG2225486.1"/>
    <property type="molecule type" value="Genomic_DNA"/>
</dbReference>
<gene>
    <name evidence="2" type="ORF">INT45_010313</name>
</gene>
<reference evidence="2 3" key="1">
    <citation type="submission" date="2020-12" db="EMBL/GenBank/DDBJ databases">
        <title>Metabolic potential, ecology and presence of endohyphal bacteria is reflected in genomic diversity of Mucoromycotina.</title>
        <authorList>
            <person name="Muszewska A."/>
            <person name="Okrasinska A."/>
            <person name="Steczkiewicz K."/>
            <person name="Drgas O."/>
            <person name="Orlowska M."/>
            <person name="Perlinska-Lenart U."/>
            <person name="Aleksandrzak-Piekarczyk T."/>
            <person name="Szatraj K."/>
            <person name="Zielenkiewicz U."/>
            <person name="Pilsyk S."/>
            <person name="Malc E."/>
            <person name="Mieczkowski P."/>
            <person name="Kruszewska J.S."/>
            <person name="Biernat P."/>
            <person name="Pawlowska J."/>
        </authorList>
    </citation>
    <scope>NUCLEOTIDE SEQUENCE [LARGE SCALE GENOMIC DNA]</scope>
    <source>
        <strain evidence="2 3">CBS 142.35</strain>
    </source>
</reference>
<accession>A0A8H7VJU3</accession>